<keyword evidence="2" id="KW-0472">Membrane</keyword>
<evidence type="ECO:0000256" key="2">
    <source>
        <dbReference type="PROSITE-ProRule" id="PRU01360"/>
    </source>
</evidence>
<protein>
    <submittedName>
        <fullName evidence="4">TonB-linked SusC/RagA family outer membrane protein</fullName>
    </submittedName>
</protein>
<accession>A0A4V3D1L3</accession>
<dbReference type="GO" id="GO:0009279">
    <property type="term" value="C:cell outer membrane"/>
    <property type="evidence" value="ECO:0007669"/>
    <property type="project" value="UniProtKB-SubCell"/>
</dbReference>
<dbReference type="InterPro" id="IPR023996">
    <property type="entry name" value="TonB-dep_OMP_SusC/RagA"/>
</dbReference>
<evidence type="ECO:0000256" key="1">
    <source>
        <dbReference type="ARBA" id="ARBA00022729"/>
    </source>
</evidence>
<evidence type="ECO:0000259" key="3">
    <source>
        <dbReference type="Pfam" id="PF07715"/>
    </source>
</evidence>
<evidence type="ECO:0000313" key="5">
    <source>
        <dbReference type="Proteomes" id="UP000295620"/>
    </source>
</evidence>
<proteinExistence type="inferred from homology"/>
<dbReference type="InterPro" id="IPR008969">
    <property type="entry name" value="CarboxyPept-like_regulatory"/>
</dbReference>
<dbReference type="InterPro" id="IPR037066">
    <property type="entry name" value="Plug_dom_sf"/>
</dbReference>
<dbReference type="PROSITE" id="PS52016">
    <property type="entry name" value="TONB_DEPENDENT_REC_3"/>
    <property type="match status" value="1"/>
</dbReference>
<dbReference type="PANTHER" id="PTHR30069">
    <property type="entry name" value="TONB-DEPENDENT OUTER MEMBRANE RECEPTOR"/>
    <property type="match status" value="1"/>
</dbReference>
<dbReference type="InterPro" id="IPR023997">
    <property type="entry name" value="TonB-dep_OMP_SusC/RagA_CS"/>
</dbReference>
<dbReference type="EMBL" id="SNYC01000003">
    <property type="protein sequence ID" value="TDQ11583.1"/>
    <property type="molecule type" value="Genomic_DNA"/>
</dbReference>
<name>A0A4V3D1L3_9SPHI</name>
<keyword evidence="2" id="KW-0813">Transport</keyword>
<feature type="domain" description="TonB-dependent receptor plug" evidence="3">
    <location>
        <begin position="97"/>
        <end position="199"/>
    </location>
</feature>
<keyword evidence="2" id="KW-0812">Transmembrane</keyword>
<reference evidence="4 5" key="1">
    <citation type="submission" date="2019-03" db="EMBL/GenBank/DDBJ databases">
        <title>Genomic Encyclopedia of Archaeal and Bacterial Type Strains, Phase II (KMG-II): from individual species to whole genera.</title>
        <authorList>
            <person name="Goeker M."/>
        </authorList>
    </citation>
    <scope>NUCLEOTIDE SEQUENCE [LARGE SCALE GENOMIC DNA]</scope>
    <source>
        <strain evidence="4 5">DSM 19035</strain>
    </source>
</reference>
<dbReference type="SUPFAM" id="SSF56935">
    <property type="entry name" value="Porins"/>
    <property type="match status" value="1"/>
</dbReference>
<dbReference type="Proteomes" id="UP000295620">
    <property type="component" value="Unassembled WGS sequence"/>
</dbReference>
<dbReference type="NCBIfam" id="TIGR04056">
    <property type="entry name" value="OMP_RagA_SusC"/>
    <property type="match status" value="1"/>
</dbReference>
<dbReference type="PANTHER" id="PTHR30069:SF29">
    <property type="entry name" value="HEMOGLOBIN AND HEMOGLOBIN-HAPTOGLOBIN-BINDING PROTEIN 1-RELATED"/>
    <property type="match status" value="1"/>
</dbReference>
<dbReference type="SUPFAM" id="SSF49464">
    <property type="entry name" value="Carboxypeptidase regulatory domain-like"/>
    <property type="match status" value="1"/>
</dbReference>
<evidence type="ECO:0000313" key="4">
    <source>
        <dbReference type="EMBL" id="TDQ11583.1"/>
    </source>
</evidence>
<dbReference type="Gene3D" id="2.60.40.1120">
    <property type="entry name" value="Carboxypeptidase-like, regulatory domain"/>
    <property type="match status" value="1"/>
</dbReference>
<dbReference type="InterPro" id="IPR039426">
    <property type="entry name" value="TonB-dep_rcpt-like"/>
</dbReference>
<keyword evidence="1" id="KW-0732">Signal</keyword>
<dbReference type="GO" id="GO:0015344">
    <property type="term" value="F:siderophore uptake transmembrane transporter activity"/>
    <property type="evidence" value="ECO:0007669"/>
    <property type="project" value="TreeGrafter"/>
</dbReference>
<dbReference type="Pfam" id="PF13715">
    <property type="entry name" value="CarbopepD_reg_2"/>
    <property type="match status" value="1"/>
</dbReference>
<gene>
    <name evidence="4" type="ORF">ATK78_0706</name>
</gene>
<dbReference type="GO" id="GO:0044718">
    <property type="term" value="P:siderophore transmembrane transport"/>
    <property type="evidence" value="ECO:0007669"/>
    <property type="project" value="TreeGrafter"/>
</dbReference>
<keyword evidence="2" id="KW-0998">Cell outer membrane</keyword>
<sequence>MAQTPRTVTGTVTDDMGVPMSGVSVKVKNSQTATSTDVGGKFSIAVPDGTAILQFIYVGFQLQEITVGDKATFNVKLLPSNQDLEEVLVTGYGTQKKEAVTGSIASISAKDIAKVHGGATVSTGLAGKIAGVSFRQADGRPGAGANIQIRNMGGALYVIDGIQQDEGQFNNLSPNDIETITVLKDGSAAIYGSRSANGVIIVTTKRGAQNSKNTIRVDAYTGWQNWTRFPETTNAYQWMLGKAIADVNEFGSTTITQSELDKWQQGTEYGYQSQNWRDLIVEKNAPQYSINMSASGGTDKINYYLSGTRIDQKGVYGTSREFEFNRTNIQSNVDAKITDRLKVGVQINGRLEVRDQPGVPGGDDYGAAKFALFRNRPTELAYANNNPLYPNNIGHNTEQFAVQSKEISGYWRSDWRVLQTNFTGQYDTPLKGLSLKGLYSYYLADNVTNGHEYTYSVYTYLPATDTYREDVGSSNPYRERGLTKQFNIASQIQANYSRLFGKHAVDGIFLAERIERRRLYTFQHAVPQTNVIPVLKFPTLDEQDYQDAIDEEARLGYVLKLNYNFANKYYVEFSGRRDASWKFAPSKRIGYFPSGSVGWRVTEEDFVKNLLGDKSILNEFKLRASYGILGDDNVGIGPFDYLTGYRFTNNSVILGGNNVTPLRDRGQPIDNITWFESKIFDVGADFGFFGSKLTGTVDYFYRKRTGLKGTRADVVVPRELGYDLAQENLNSDAQYGGEIALNYANNIGELNYRVGGNFMLSRGKNLNSYLPRFNNSWDQYRNSGEQRFKDIFWGYEVTGQFESQEQINNYPINIDGRGNSTVLPGDLIYKDVNGDGVIDGFDERPIGFNTGGQPNMVFGFTLGFSWKGLDLSADFSGGGMYTWNQNWEQRWAFQNGGALLQDFFDDSWSRANPFDVNSAWQPGRYPAMRYNNNSLSSYNKNSTFWAHNLRYLRARTIELGYALPTKWMQKANVQSVRIFANGYNLFSIDNVRKYGIDPEIQDDNGLQYPQNKVINFGIQVSL</sequence>
<keyword evidence="2" id="KW-1134">Transmembrane beta strand</keyword>
<comment type="similarity">
    <text evidence="2">Belongs to the TonB-dependent receptor family.</text>
</comment>
<dbReference type="Gene3D" id="2.170.130.10">
    <property type="entry name" value="TonB-dependent receptor, plug domain"/>
    <property type="match status" value="1"/>
</dbReference>
<dbReference type="AlphaFoldDB" id="A0A4V3D1L3"/>
<dbReference type="InterPro" id="IPR012910">
    <property type="entry name" value="Plug_dom"/>
</dbReference>
<dbReference type="NCBIfam" id="TIGR04057">
    <property type="entry name" value="SusC_RagA_signa"/>
    <property type="match status" value="1"/>
</dbReference>
<comment type="subcellular location">
    <subcellularLocation>
        <location evidence="2">Cell outer membrane</location>
        <topology evidence="2">Multi-pass membrane protein</topology>
    </subcellularLocation>
</comment>
<keyword evidence="5" id="KW-1185">Reference proteome</keyword>
<dbReference type="Pfam" id="PF07715">
    <property type="entry name" value="Plug"/>
    <property type="match status" value="1"/>
</dbReference>
<organism evidence="4 5">
    <name type="scientific">Pedobacter metabolipauper</name>
    <dbReference type="NCBI Taxonomy" id="425513"/>
    <lineage>
        <taxon>Bacteria</taxon>
        <taxon>Pseudomonadati</taxon>
        <taxon>Bacteroidota</taxon>
        <taxon>Sphingobacteriia</taxon>
        <taxon>Sphingobacteriales</taxon>
        <taxon>Sphingobacteriaceae</taxon>
        <taxon>Pedobacter</taxon>
    </lineage>
</organism>
<comment type="caution">
    <text evidence="4">The sequence shown here is derived from an EMBL/GenBank/DDBJ whole genome shotgun (WGS) entry which is preliminary data.</text>
</comment>